<dbReference type="HOGENOM" id="CLU_171156_0_0_11"/>
<keyword evidence="2" id="KW-1185">Reference proteome</keyword>
<name>W5TNP1_9NOCA</name>
<dbReference type="Proteomes" id="UP000019150">
    <property type="component" value="Chromosome"/>
</dbReference>
<evidence type="ECO:0000313" key="1">
    <source>
        <dbReference type="EMBL" id="AHH20852.1"/>
    </source>
</evidence>
<dbReference type="AlphaFoldDB" id="W5TNP1"/>
<evidence type="ECO:0000313" key="2">
    <source>
        <dbReference type="Proteomes" id="UP000019150"/>
    </source>
</evidence>
<dbReference type="PATRIC" id="fig|1415166.3.peg.6252"/>
<dbReference type="STRING" id="1415166.NONO_c60760"/>
<organism evidence="1 2">
    <name type="scientific">Nocardia nova SH22a</name>
    <dbReference type="NCBI Taxonomy" id="1415166"/>
    <lineage>
        <taxon>Bacteria</taxon>
        <taxon>Bacillati</taxon>
        <taxon>Actinomycetota</taxon>
        <taxon>Actinomycetes</taxon>
        <taxon>Mycobacteriales</taxon>
        <taxon>Nocardiaceae</taxon>
        <taxon>Nocardia</taxon>
    </lineage>
</organism>
<proteinExistence type="predicted"/>
<accession>W5TNP1</accession>
<dbReference type="KEGG" id="nno:NONO_c60760"/>
<evidence type="ECO:0008006" key="3">
    <source>
        <dbReference type="Google" id="ProtNLM"/>
    </source>
</evidence>
<protein>
    <recommendedName>
        <fullName evidence="3">Head-to-tail stopper</fullName>
    </recommendedName>
</protein>
<sequence>MNFSYGETVTVYRPAKGDRTGDPTGSPAPHDIENCAIGWGNTTENHDGRETVLAWVEMYCPPGSDIKNSDRVKVLSNGRTYTVDGDPVTWRSPYTGKQPGMVVRLKGVF</sequence>
<dbReference type="OrthoDB" id="4565504at2"/>
<dbReference type="RefSeq" id="WP_025352191.1">
    <property type="nucleotide sequence ID" value="NZ_CP006850.1"/>
</dbReference>
<dbReference type="EMBL" id="CP006850">
    <property type="protein sequence ID" value="AHH20852.1"/>
    <property type="molecule type" value="Genomic_DNA"/>
</dbReference>
<gene>
    <name evidence="1" type="ORF">NONO_c60760</name>
</gene>
<reference evidence="1 2" key="1">
    <citation type="journal article" date="2014" name="Appl. Environ. Microbiol.">
        <title>Insights into the Microbial Degradation of Rubber and Gutta-Percha by Analysis of the Complete Genome of Nocardia nova SH22a.</title>
        <authorList>
            <person name="Luo Q."/>
            <person name="Hiessl S."/>
            <person name="Poehlein A."/>
            <person name="Daniel R."/>
            <person name="Steinbuchel A."/>
        </authorList>
    </citation>
    <scope>NUCLEOTIDE SEQUENCE [LARGE SCALE GENOMIC DNA]</scope>
    <source>
        <strain evidence="1">SH22a</strain>
    </source>
</reference>